<name>A0A6M8EJM7_9BACT</name>
<dbReference type="AlphaFoldDB" id="A0A6M8EJM7"/>
<dbReference type="InterPro" id="IPR007863">
    <property type="entry name" value="Peptidase_M16_C"/>
</dbReference>
<dbReference type="InterPro" id="IPR011765">
    <property type="entry name" value="Pept_M16_N"/>
</dbReference>
<dbReference type="InterPro" id="IPR011249">
    <property type="entry name" value="Metalloenz_LuxS/M16"/>
</dbReference>
<gene>
    <name evidence="3" type="ORF">AACT_1537</name>
</gene>
<feature type="domain" description="Peptidase M16 N-terminal" evidence="1">
    <location>
        <begin position="55"/>
        <end position="181"/>
    </location>
</feature>
<reference evidence="3 4" key="1">
    <citation type="submission" date="2019-08" db="EMBL/GenBank/DDBJ databases">
        <title>Complete genome sequence of Arcobacter acticola.</title>
        <authorList>
            <person name="Miller W."/>
        </authorList>
    </citation>
    <scope>NUCLEOTIDE SEQUENCE [LARGE SCALE GENOMIC DNA]</scope>
    <source>
        <strain evidence="3 4">KCTC 52212</strain>
    </source>
</reference>
<dbReference type="Proteomes" id="UP000503483">
    <property type="component" value="Chromosome"/>
</dbReference>
<dbReference type="GO" id="GO:0046872">
    <property type="term" value="F:metal ion binding"/>
    <property type="evidence" value="ECO:0007669"/>
    <property type="project" value="InterPro"/>
</dbReference>
<organism evidence="3 4">
    <name type="scientific">Arcobacter acticola</name>
    <dbReference type="NCBI Taxonomy" id="1849015"/>
    <lineage>
        <taxon>Bacteria</taxon>
        <taxon>Pseudomonadati</taxon>
        <taxon>Campylobacterota</taxon>
        <taxon>Epsilonproteobacteria</taxon>
        <taxon>Campylobacterales</taxon>
        <taxon>Arcobacteraceae</taxon>
        <taxon>Arcobacter</taxon>
    </lineage>
</organism>
<dbReference type="EMBL" id="CP042652">
    <property type="protein sequence ID" value="QKE28698.1"/>
    <property type="molecule type" value="Genomic_DNA"/>
</dbReference>
<dbReference type="Gene3D" id="3.30.830.10">
    <property type="entry name" value="Metalloenzyme, LuxS/M16 peptidase-like"/>
    <property type="match status" value="2"/>
</dbReference>
<dbReference type="KEGG" id="paco:AACT_1537"/>
<evidence type="ECO:0000313" key="3">
    <source>
        <dbReference type="EMBL" id="QKE28698.1"/>
    </source>
</evidence>
<dbReference type="Pfam" id="PF05193">
    <property type="entry name" value="Peptidase_M16_C"/>
    <property type="match status" value="1"/>
</dbReference>
<evidence type="ECO:0000259" key="2">
    <source>
        <dbReference type="Pfam" id="PF05193"/>
    </source>
</evidence>
<dbReference type="PANTHER" id="PTHR11851">
    <property type="entry name" value="METALLOPROTEASE"/>
    <property type="match status" value="1"/>
</dbReference>
<dbReference type="SUPFAM" id="SSF63411">
    <property type="entry name" value="LuxS/MPP-like metallohydrolase"/>
    <property type="match status" value="2"/>
</dbReference>
<feature type="domain" description="Peptidase M16 C-terminal" evidence="2">
    <location>
        <begin position="188"/>
        <end position="363"/>
    </location>
</feature>
<dbReference type="PANTHER" id="PTHR11851:SF225">
    <property type="entry name" value="NON-PEPTIDASE HOMOLOG YMXG"/>
    <property type="match status" value="1"/>
</dbReference>
<evidence type="ECO:0000313" key="4">
    <source>
        <dbReference type="Proteomes" id="UP000503483"/>
    </source>
</evidence>
<keyword evidence="4" id="KW-1185">Reference proteome</keyword>
<sequence>MFKIKNNFLIILAILQGSLMGATIKHIDVKGIQVPIIFEEQKSLPILNLQLVFQNSGYIQDKDKSGLVSLSSKLLNEGTKELGATAFAQELEENAISLTTSNGFETFVIELSNLKEQSNKGLSLLTDLLKSPNFSQDTLDKLKTIQNGSLKRKENDFDYVAQNQLKSVLFAGTALENPSSGTIETTSKIQLKDIENFITNTISLSNLIIVAGGDFEEEEFEKFIKPFLETLKVGQKNEFQKINFISKNDEKTLIKDTEQAYIYFGSSFNADSKDEENYKAKVASFILGGSGFGSRLMEEIRVKRGLAYSAYGSISINKSHTYFNGYLQTKNESANEAKDLVKQLVAQFVKDGVTQEELTAAKNFLTGSEPLRSETLSQRLNSAFTLYYRGLEQDYSKKELEKIQNLKLEDLNSYIKSHNEINNLTFSIVRK</sequence>
<protein>
    <submittedName>
        <fullName evidence="3">Zinc-dependent peptidase, M16 family</fullName>
    </submittedName>
</protein>
<dbReference type="Pfam" id="PF00675">
    <property type="entry name" value="Peptidase_M16"/>
    <property type="match status" value="1"/>
</dbReference>
<proteinExistence type="predicted"/>
<dbReference type="InterPro" id="IPR050361">
    <property type="entry name" value="MPP/UQCRC_Complex"/>
</dbReference>
<accession>A0A6M8EJM7</accession>
<evidence type="ECO:0000259" key="1">
    <source>
        <dbReference type="Pfam" id="PF00675"/>
    </source>
</evidence>